<feature type="region of interest" description="Disordered" evidence="3">
    <location>
        <begin position="248"/>
        <end position="267"/>
    </location>
</feature>
<gene>
    <name evidence="4" type="ORF">D9758_001795</name>
</gene>
<keyword evidence="5" id="KW-1185">Reference proteome</keyword>
<dbReference type="PANTHER" id="PTHR31642">
    <property type="entry name" value="TRICHOTHECENE 3-O-ACETYLTRANSFERASE"/>
    <property type="match status" value="1"/>
</dbReference>
<dbReference type="PANTHER" id="PTHR31642:SF11">
    <property type="entry name" value="SHIKIMATE O-HYDROXYCINNAMOYLTRANSFERASE"/>
    <property type="match status" value="1"/>
</dbReference>
<accession>A0A8H5GTE3</accession>
<organism evidence="4 5">
    <name type="scientific">Tetrapyrgos nigripes</name>
    <dbReference type="NCBI Taxonomy" id="182062"/>
    <lineage>
        <taxon>Eukaryota</taxon>
        <taxon>Fungi</taxon>
        <taxon>Dikarya</taxon>
        <taxon>Basidiomycota</taxon>
        <taxon>Agaricomycotina</taxon>
        <taxon>Agaricomycetes</taxon>
        <taxon>Agaricomycetidae</taxon>
        <taxon>Agaricales</taxon>
        <taxon>Marasmiineae</taxon>
        <taxon>Marasmiaceae</taxon>
        <taxon>Tetrapyrgos</taxon>
    </lineage>
</organism>
<proteinExistence type="predicted"/>
<evidence type="ECO:0000256" key="1">
    <source>
        <dbReference type="ARBA" id="ARBA00022679"/>
    </source>
</evidence>
<protein>
    <submittedName>
        <fullName evidence="4">Uncharacterized protein</fullName>
    </submittedName>
</protein>
<sequence length="510" mass="55955">MTTSADTSSSLVNVLERRTLQRAKELETDFHTNHSTMKLGALDQLVHPSIPVAVVFIYRRSETSGSESVSIERLERALRLQLDYYPHLTGRMQTDPTDDTYVAHIGTGATLLVAQCSKPLDAFTSPQGRLSLLDLPGSGNALLAPYNPANIEGLSGEPLFSIQYTRFACGGVSLGVRLPHAVCAADGYLKFMSNLAELYRGLGSSNVPTLTRLPHVHPYMTTSDDMSTEERHTALAYKPSLMYLEPTDPGSAASDSEATPSTIPPPVTGRVLRFSGSELQSLKAHATDPNSGSWVTTFEALCALFHQCIYQARLHYQKQTKCTLSPPDFLTPVNIIGTPKGIPDLPPTYFPNNLLCAYSAFSHDVLAEGPLWQVAKQLHDMTRSDFPTADEVKQTINWVAAHPDKHQIRPGFRYGNGSLMISSWAKFDMYAGTQFEEGEKPALVVPPFTQISLLDGLGYVLPTEMHGQKTGGDEGALDVYMALSEPLWEILEGDEQLTRFSSEWSNTARS</sequence>
<dbReference type="Pfam" id="PF02458">
    <property type="entry name" value="Transferase"/>
    <property type="match status" value="1"/>
</dbReference>
<dbReference type="GO" id="GO:0016747">
    <property type="term" value="F:acyltransferase activity, transferring groups other than amino-acyl groups"/>
    <property type="evidence" value="ECO:0007669"/>
    <property type="project" value="TreeGrafter"/>
</dbReference>
<dbReference type="AlphaFoldDB" id="A0A8H5GTE3"/>
<dbReference type="InterPro" id="IPR023213">
    <property type="entry name" value="CAT-like_dom_sf"/>
</dbReference>
<evidence type="ECO:0000313" key="5">
    <source>
        <dbReference type="Proteomes" id="UP000559256"/>
    </source>
</evidence>
<name>A0A8H5GTE3_9AGAR</name>
<evidence type="ECO:0000256" key="3">
    <source>
        <dbReference type="SAM" id="MobiDB-lite"/>
    </source>
</evidence>
<dbReference type="OrthoDB" id="1862401at2759"/>
<dbReference type="Proteomes" id="UP000559256">
    <property type="component" value="Unassembled WGS sequence"/>
</dbReference>
<reference evidence="4 5" key="1">
    <citation type="journal article" date="2020" name="ISME J.">
        <title>Uncovering the hidden diversity of litter-decomposition mechanisms in mushroom-forming fungi.</title>
        <authorList>
            <person name="Floudas D."/>
            <person name="Bentzer J."/>
            <person name="Ahren D."/>
            <person name="Johansson T."/>
            <person name="Persson P."/>
            <person name="Tunlid A."/>
        </authorList>
    </citation>
    <scope>NUCLEOTIDE SEQUENCE [LARGE SCALE GENOMIC DNA]</scope>
    <source>
        <strain evidence="4 5">CBS 291.85</strain>
    </source>
</reference>
<dbReference type="EMBL" id="JAACJM010000010">
    <property type="protein sequence ID" value="KAF5370849.1"/>
    <property type="molecule type" value="Genomic_DNA"/>
</dbReference>
<evidence type="ECO:0000256" key="2">
    <source>
        <dbReference type="ARBA" id="ARBA00023315"/>
    </source>
</evidence>
<keyword evidence="1" id="KW-0808">Transferase</keyword>
<dbReference type="InterPro" id="IPR050317">
    <property type="entry name" value="Plant_Fungal_Acyltransferase"/>
</dbReference>
<keyword evidence="2" id="KW-0012">Acyltransferase</keyword>
<dbReference type="Gene3D" id="3.30.559.10">
    <property type="entry name" value="Chloramphenicol acetyltransferase-like domain"/>
    <property type="match status" value="2"/>
</dbReference>
<comment type="caution">
    <text evidence="4">The sequence shown here is derived from an EMBL/GenBank/DDBJ whole genome shotgun (WGS) entry which is preliminary data.</text>
</comment>
<evidence type="ECO:0000313" key="4">
    <source>
        <dbReference type="EMBL" id="KAF5370849.1"/>
    </source>
</evidence>